<sequence length="139" mass="15097">MADPASLSESGLPPCLDISKSCVLYTQWRSSSSMRVRISLEFKRLCPSVHTIDLDNIPEGYKVLNPSLSVPSFVVDGVLMTQSLAISEYLEDRWPDRGLGRLLPERADQRAAVRAVCCSVDTAGAESSDTTCSKAPSFA</sequence>
<dbReference type="AlphaFoldDB" id="A0A1Y2B406"/>
<name>A0A1Y2B406_9TREE</name>
<dbReference type="EMBL" id="MCFC01000029">
    <property type="protein sequence ID" value="ORY28815.1"/>
    <property type="molecule type" value="Genomic_DNA"/>
</dbReference>
<dbReference type="PROSITE" id="PS50404">
    <property type="entry name" value="GST_NTER"/>
    <property type="match status" value="1"/>
</dbReference>
<evidence type="ECO:0000259" key="1">
    <source>
        <dbReference type="PROSITE" id="PS50404"/>
    </source>
</evidence>
<dbReference type="GO" id="GO:0006559">
    <property type="term" value="P:L-phenylalanine catabolic process"/>
    <property type="evidence" value="ECO:0007669"/>
    <property type="project" value="TreeGrafter"/>
</dbReference>
<comment type="caution">
    <text evidence="2">The sequence shown here is derived from an EMBL/GenBank/DDBJ whole genome shotgun (WGS) entry which is preliminary data.</text>
</comment>
<dbReference type="InterPro" id="IPR036249">
    <property type="entry name" value="Thioredoxin-like_sf"/>
</dbReference>
<evidence type="ECO:0000313" key="2">
    <source>
        <dbReference type="EMBL" id="ORY28815.1"/>
    </source>
</evidence>
<reference evidence="2 3" key="1">
    <citation type="submission" date="2016-07" db="EMBL/GenBank/DDBJ databases">
        <title>Pervasive Adenine N6-methylation of Active Genes in Fungi.</title>
        <authorList>
            <consortium name="DOE Joint Genome Institute"/>
            <person name="Mondo S.J."/>
            <person name="Dannebaum R.O."/>
            <person name="Kuo R.C."/>
            <person name="Labutti K."/>
            <person name="Haridas S."/>
            <person name="Kuo A."/>
            <person name="Salamov A."/>
            <person name="Ahrendt S.R."/>
            <person name="Lipzen A."/>
            <person name="Sullivan W."/>
            <person name="Andreopoulos W.B."/>
            <person name="Clum A."/>
            <person name="Lindquist E."/>
            <person name="Daum C."/>
            <person name="Ramamoorthy G.K."/>
            <person name="Gryganskyi A."/>
            <person name="Culley D."/>
            <person name="Magnuson J.K."/>
            <person name="James T.Y."/>
            <person name="O'Malley M.A."/>
            <person name="Stajich J.E."/>
            <person name="Spatafora J.W."/>
            <person name="Visel A."/>
            <person name="Grigoriev I.V."/>
        </authorList>
    </citation>
    <scope>NUCLEOTIDE SEQUENCE [LARGE SCALE GENOMIC DNA]</scope>
    <source>
        <strain evidence="2 3">68-887.2</strain>
    </source>
</reference>
<evidence type="ECO:0000313" key="3">
    <source>
        <dbReference type="Proteomes" id="UP000193986"/>
    </source>
</evidence>
<dbReference type="GO" id="GO:0004364">
    <property type="term" value="F:glutathione transferase activity"/>
    <property type="evidence" value="ECO:0007669"/>
    <property type="project" value="TreeGrafter"/>
</dbReference>
<organism evidence="2 3">
    <name type="scientific">Naematelia encephala</name>
    <dbReference type="NCBI Taxonomy" id="71784"/>
    <lineage>
        <taxon>Eukaryota</taxon>
        <taxon>Fungi</taxon>
        <taxon>Dikarya</taxon>
        <taxon>Basidiomycota</taxon>
        <taxon>Agaricomycotina</taxon>
        <taxon>Tremellomycetes</taxon>
        <taxon>Tremellales</taxon>
        <taxon>Naemateliaceae</taxon>
        <taxon>Naematelia</taxon>
    </lineage>
</organism>
<dbReference type="SUPFAM" id="SSF52833">
    <property type="entry name" value="Thioredoxin-like"/>
    <property type="match status" value="1"/>
</dbReference>
<proteinExistence type="predicted"/>
<accession>A0A1Y2B406</accession>
<keyword evidence="3" id="KW-1185">Reference proteome</keyword>
<dbReference type="GO" id="GO:0016034">
    <property type="term" value="F:maleylacetoacetate isomerase activity"/>
    <property type="evidence" value="ECO:0007669"/>
    <property type="project" value="TreeGrafter"/>
</dbReference>
<feature type="domain" description="GST N-terminal" evidence="1">
    <location>
        <begin position="20"/>
        <end position="98"/>
    </location>
</feature>
<dbReference type="InParanoid" id="A0A1Y2B406"/>
<dbReference type="Gene3D" id="3.40.30.10">
    <property type="entry name" value="Glutaredoxin"/>
    <property type="match status" value="1"/>
</dbReference>
<dbReference type="Pfam" id="PF13409">
    <property type="entry name" value="GST_N_2"/>
    <property type="match status" value="1"/>
</dbReference>
<dbReference type="GO" id="GO:0006749">
    <property type="term" value="P:glutathione metabolic process"/>
    <property type="evidence" value="ECO:0007669"/>
    <property type="project" value="TreeGrafter"/>
</dbReference>
<gene>
    <name evidence="2" type="ORF">BCR39DRAFT_187378</name>
</gene>
<dbReference type="PANTHER" id="PTHR42673:SF21">
    <property type="entry name" value="GLUTATHIONE S-TRANSFERASE YFCF"/>
    <property type="match status" value="1"/>
</dbReference>
<dbReference type="OrthoDB" id="4951845at2759"/>
<dbReference type="Proteomes" id="UP000193986">
    <property type="component" value="Unassembled WGS sequence"/>
</dbReference>
<protein>
    <recommendedName>
        <fullName evidence="1">GST N-terminal domain-containing protein</fullName>
    </recommendedName>
</protein>
<dbReference type="PANTHER" id="PTHR42673">
    <property type="entry name" value="MALEYLACETOACETATE ISOMERASE"/>
    <property type="match status" value="1"/>
</dbReference>
<dbReference type="InterPro" id="IPR004045">
    <property type="entry name" value="Glutathione_S-Trfase_N"/>
</dbReference>
<dbReference type="STRING" id="71784.A0A1Y2B406"/>